<sequence length="329" mass="38304">MIFRDVFLQLVLGACLCIAATTPYNRSEIVTLRRSPSEDRNPESLERNRAPCVNPDQYDKKWFKPLEEYFYSLHSHSKTYGYFGLAKNLTEKLTARDRFSLKGRNNKGIYTLRSEYKVSGADARTYSKETVIVKFIDKANEPQGACEVRALKRFGFFIEAGRVTVEKDEYAVIVKVKQSGAPLRFIDAWINAPVAQKRAVVQVMKNRVHDEIYNNVLAKIVKDETTNDIRLEHIEIVDYGHPGIWPTTLKGFDKEIFTTWFEARWNFLWKNLIEDLDNEEKGKEELDNEEKCKEELDNEKKGKEGLYNEEKGKEKRMQKRRLSLNQLAA</sequence>
<dbReference type="AlphaFoldDB" id="A0A9W8PA04"/>
<protein>
    <submittedName>
        <fullName evidence="3">Uncharacterized protein</fullName>
    </submittedName>
</protein>
<dbReference type="EMBL" id="JANVFU010000001">
    <property type="protein sequence ID" value="KAJ3750059.1"/>
    <property type="molecule type" value="Genomic_DNA"/>
</dbReference>
<gene>
    <name evidence="3" type="ORF">DFH05DRAFT_1455167</name>
</gene>
<evidence type="ECO:0000256" key="2">
    <source>
        <dbReference type="SAM" id="SignalP"/>
    </source>
</evidence>
<accession>A0A9W8PA04</accession>
<comment type="caution">
    <text evidence="3">The sequence shown here is derived from an EMBL/GenBank/DDBJ whole genome shotgun (WGS) entry which is preliminary data.</text>
</comment>
<keyword evidence="2" id="KW-0732">Signal</keyword>
<evidence type="ECO:0000256" key="1">
    <source>
        <dbReference type="SAM" id="MobiDB-lite"/>
    </source>
</evidence>
<evidence type="ECO:0000313" key="4">
    <source>
        <dbReference type="Proteomes" id="UP001142393"/>
    </source>
</evidence>
<reference evidence="3 4" key="1">
    <citation type="journal article" date="2023" name="Proc. Natl. Acad. Sci. U.S.A.">
        <title>A global phylogenomic analysis of the shiitake genus Lentinula.</title>
        <authorList>
            <person name="Sierra-Patev S."/>
            <person name="Min B."/>
            <person name="Naranjo-Ortiz M."/>
            <person name="Looney B."/>
            <person name="Konkel Z."/>
            <person name="Slot J.C."/>
            <person name="Sakamoto Y."/>
            <person name="Steenwyk J.L."/>
            <person name="Rokas A."/>
            <person name="Carro J."/>
            <person name="Camarero S."/>
            <person name="Ferreira P."/>
            <person name="Molpeceres G."/>
            <person name="Ruiz-Duenas F.J."/>
            <person name="Serrano A."/>
            <person name="Henrissat B."/>
            <person name="Drula E."/>
            <person name="Hughes K.W."/>
            <person name="Mata J.L."/>
            <person name="Ishikawa N.K."/>
            <person name="Vargas-Isla R."/>
            <person name="Ushijima S."/>
            <person name="Smith C.A."/>
            <person name="Donoghue J."/>
            <person name="Ahrendt S."/>
            <person name="Andreopoulos W."/>
            <person name="He G."/>
            <person name="LaButti K."/>
            <person name="Lipzen A."/>
            <person name="Ng V."/>
            <person name="Riley R."/>
            <person name="Sandor L."/>
            <person name="Barry K."/>
            <person name="Martinez A.T."/>
            <person name="Xiao Y."/>
            <person name="Gibbons J.G."/>
            <person name="Terashima K."/>
            <person name="Grigoriev I.V."/>
            <person name="Hibbett D."/>
        </authorList>
    </citation>
    <scope>NUCLEOTIDE SEQUENCE [LARGE SCALE GENOMIC DNA]</scope>
    <source>
        <strain evidence="3 4">TFB7810</strain>
    </source>
</reference>
<feature type="signal peptide" evidence="2">
    <location>
        <begin position="1"/>
        <end position="19"/>
    </location>
</feature>
<name>A0A9W8PA04_9AGAR</name>
<feature type="chain" id="PRO_5040793695" evidence="2">
    <location>
        <begin position="20"/>
        <end position="329"/>
    </location>
</feature>
<evidence type="ECO:0000313" key="3">
    <source>
        <dbReference type="EMBL" id="KAJ3750059.1"/>
    </source>
</evidence>
<keyword evidence="4" id="KW-1185">Reference proteome</keyword>
<feature type="compositionally biased region" description="Basic and acidic residues" evidence="1">
    <location>
        <begin position="280"/>
        <end position="315"/>
    </location>
</feature>
<dbReference type="Proteomes" id="UP001142393">
    <property type="component" value="Unassembled WGS sequence"/>
</dbReference>
<feature type="region of interest" description="Disordered" evidence="1">
    <location>
        <begin position="280"/>
        <end position="329"/>
    </location>
</feature>
<organism evidence="3 4">
    <name type="scientific">Lentinula detonsa</name>
    <dbReference type="NCBI Taxonomy" id="2804962"/>
    <lineage>
        <taxon>Eukaryota</taxon>
        <taxon>Fungi</taxon>
        <taxon>Dikarya</taxon>
        <taxon>Basidiomycota</taxon>
        <taxon>Agaricomycotina</taxon>
        <taxon>Agaricomycetes</taxon>
        <taxon>Agaricomycetidae</taxon>
        <taxon>Agaricales</taxon>
        <taxon>Marasmiineae</taxon>
        <taxon>Omphalotaceae</taxon>
        <taxon>Lentinula</taxon>
    </lineage>
</organism>
<proteinExistence type="predicted"/>